<evidence type="ECO:0000313" key="2">
    <source>
        <dbReference type="EMBL" id="TVU36075.1"/>
    </source>
</evidence>
<dbReference type="Gramene" id="TVU36077">
    <property type="protein sequence ID" value="TVU36077"/>
    <property type="gene ID" value="EJB05_17990"/>
</dbReference>
<organism evidence="3 4">
    <name type="scientific">Eragrostis curvula</name>
    <name type="common">weeping love grass</name>
    <dbReference type="NCBI Taxonomy" id="38414"/>
    <lineage>
        <taxon>Eukaryota</taxon>
        <taxon>Viridiplantae</taxon>
        <taxon>Streptophyta</taxon>
        <taxon>Embryophyta</taxon>
        <taxon>Tracheophyta</taxon>
        <taxon>Spermatophyta</taxon>
        <taxon>Magnoliopsida</taxon>
        <taxon>Liliopsida</taxon>
        <taxon>Poales</taxon>
        <taxon>Poaceae</taxon>
        <taxon>PACMAD clade</taxon>
        <taxon>Chloridoideae</taxon>
        <taxon>Eragrostideae</taxon>
        <taxon>Eragrostidinae</taxon>
        <taxon>Eragrostis</taxon>
    </lineage>
</organism>
<reference evidence="3 4" key="1">
    <citation type="journal article" date="2019" name="Sci. Rep.">
        <title>A high-quality genome of Eragrostis curvula grass provides insights into Poaceae evolution and supports new strategies to enhance forage quality.</title>
        <authorList>
            <person name="Carballo J."/>
            <person name="Santos B.A.C.M."/>
            <person name="Zappacosta D."/>
            <person name="Garbus I."/>
            <person name="Selva J.P."/>
            <person name="Gallo C.A."/>
            <person name="Diaz A."/>
            <person name="Albertini E."/>
            <person name="Caccamo M."/>
            <person name="Echenique V."/>
        </authorList>
    </citation>
    <scope>NUCLEOTIDE SEQUENCE [LARGE SCALE GENOMIC DNA]</scope>
    <source>
        <strain evidence="4">cv. Victoria</strain>
        <tissue evidence="3">Leaf</tissue>
    </source>
</reference>
<dbReference type="Gramene" id="TVU36075">
    <property type="protein sequence ID" value="TVU36075"/>
    <property type="gene ID" value="EJB05_17988"/>
</dbReference>
<protein>
    <submittedName>
        <fullName evidence="3">Uncharacterized protein</fullName>
    </submittedName>
</protein>
<feature type="signal peptide" evidence="1">
    <location>
        <begin position="1"/>
        <end position="23"/>
    </location>
</feature>
<dbReference type="Gene3D" id="2.30.240.10">
    <property type="entry name" value="At5g01610-like"/>
    <property type="match status" value="1"/>
</dbReference>
<evidence type="ECO:0000313" key="3">
    <source>
        <dbReference type="EMBL" id="TVU36077.1"/>
    </source>
</evidence>
<dbReference type="PANTHER" id="PTHR31676:SF110">
    <property type="entry name" value="TRANSMEMBRANE PROTEIN"/>
    <property type="match status" value="1"/>
</dbReference>
<keyword evidence="1" id="KW-0732">Signal</keyword>
<keyword evidence="4" id="KW-1185">Reference proteome</keyword>
<evidence type="ECO:0000313" key="4">
    <source>
        <dbReference type="Proteomes" id="UP000324897"/>
    </source>
</evidence>
<dbReference type="PANTHER" id="PTHR31676">
    <property type="entry name" value="T31J12.3 PROTEIN-RELATED"/>
    <property type="match status" value="1"/>
</dbReference>
<name>A0A5J9VKH9_9POAL</name>
<sequence length="175" mass="18213">MAVAVWTLVLVVVAAAAVQATVAATTTAEEAVHAVLAKNQLPRGLLPSGIAAFDHDAGSGRFEAVLETACTARSEVGLRYNVTVTGVVSEGRIAGISGVAAKDLFMWFPVRGIHVDIPSTGVIYFDVGVVFKHFPLSVFDAPPPCTPDPVLRTATQRLEEGEIDGLVAGFAVASQ</sequence>
<evidence type="ECO:0000256" key="1">
    <source>
        <dbReference type="SAM" id="SignalP"/>
    </source>
</evidence>
<accession>A0A5J9VKH9</accession>
<dbReference type="OrthoDB" id="754232at2759"/>
<dbReference type="AlphaFoldDB" id="A0A5J9VKH9"/>
<dbReference type="InterPro" id="IPR036758">
    <property type="entry name" value="At5g01610-like"/>
</dbReference>
<comment type="caution">
    <text evidence="3">The sequence shown here is derived from an EMBL/GenBank/DDBJ whole genome shotgun (WGS) entry which is preliminary data.</text>
</comment>
<dbReference type="Pfam" id="PF04398">
    <property type="entry name" value="DUF538"/>
    <property type="match status" value="1"/>
</dbReference>
<feature type="chain" id="PRO_5044097429" evidence="1">
    <location>
        <begin position="24"/>
        <end position="175"/>
    </location>
</feature>
<dbReference type="InterPro" id="IPR007493">
    <property type="entry name" value="DUF538"/>
</dbReference>
<gene>
    <name evidence="2" type="ORF">EJB05_17988</name>
    <name evidence="3" type="ORF">EJB05_17990</name>
</gene>
<dbReference type="Proteomes" id="UP000324897">
    <property type="component" value="Unassembled WGS sequence"/>
</dbReference>
<dbReference type="EMBL" id="RWGY01000009">
    <property type="protein sequence ID" value="TVU36075.1"/>
    <property type="molecule type" value="Genomic_DNA"/>
</dbReference>
<proteinExistence type="predicted"/>
<dbReference type="EMBL" id="RWGY01000009">
    <property type="protein sequence ID" value="TVU36077.1"/>
    <property type="molecule type" value="Genomic_DNA"/>
</dbReference>
<dbReference type="SUPFAM" id="SSF141562">
    <property type="entry name" value="At5g01610-like"/>
    <property type="match status" value="1"/>
</dbReference>